<comment type="catalytic activity">
    <reaction evidence="7">
        <text>siroheme + 2 H(+) = 12,18-didecarboxysiroheme + 2 CO2</text>
        <dbReference type="Rhea" id="RHEA:19093"/>
        <dbReference type="ChEBI" id="CHEBI:15378"/>
        <dbReference type="ChEBI" id="CHEBI:16526"/>
        <dbReference type="ChEBI" id="CHEBI:60052"/>
        <dbReference type="ChEBI" id="CHEBI:140497"/>
        <dbReference type="EC" id="4.1.1.111"/>
    </reaction>
</comment>
<dbReference type="PANTHER" id="PTHR43413:SF1">
    <property type="entry name" value="SIROHEME DECARBOXYLASE NIRL SUBUNIT"/>
    <property type="match status" value="1"/>
</dbReference>
<dbReference type="Pfam" id="PF17805">
    <property type="entry name" value="AsnC_trans_reg2"/>
    <property type="match status" value="1"/>
</dbReference>
<dbReference type="InterPro" id="IPR053953">
    <property type="entry name" value="NirdL-like_HTH"/>
</dbReference>
<dbReference type="InterPro" id="IPR050684">
    <property type="entry name" value="HTH-Siroheme_Decarb"/>
</dbReference>
<dbReference type="EC" id="4.1.1.111" evidence="5"/>
<evidence type="ECO:0000256" key="1">
    <source>
        <dbReference type="ARBA" id="ARBA00023239"/>
    </source>
</evidence>
<organism evidence="10">
    <name type="scientific">Thermohahella caldifontis</name>
    <dbReference type="NCBI Taxonomy" id="3142973"/>
    <lineage>
        <taxon>Bacteria</taxon>
        <taxon>Pseudomonadati</taxon>
        <taxon>Pseudomonadota</taxon>
        <taxon>Gammaproteobacteria</taxon>
        <taxon>Oceanospirillales</taxon>
        <taxon>Hahellaceae</taxon>
        <taxon>Thermohahella</taxon>
    </lineage>
</organism>
<evidence type="ECO:0000259" key="9">
    <source>
        <dbReference type="Pfam" id="PF22451"/>
    </source>
</evidence>
<evidence type="ECO:0000256" key="4">
    <source>
        <dbReference type="ARBA" id="ARBA00023465"/>
    </source>
</evidence>
<protein>
    <recommendedName>
        <fullName evidence="5">siroheme decarboxylase</fullName>
        <ecNumber evidence="5">4.1.1.111</ecNumber>
    </recommendedName>
</protein>
<dbReference type="PANTHER" id="PTHR43413">
    <property type="entry name" value="TRANSCRIPTIONAL REGULATOR, ASNC FAMILY"/>
    <property type="match status" value="1"/>
</dbReference>
<dbReference type="KEGG" id="tcd:AAIA72_02975"/>
<name>A0AB39UY67_9GAMM</name>
<accession>A0AB39UY67</accession>
<keyword evidence="1" id="KW-0456">Lyase</keyword>
<dbReference type="AlphaFoldDB" id="A0AB39UY67"/>
<evidence type="ECO:0000256" key="5">
    <source>
        <dbReference type="ARBA" id="ARBA00023471"/>
    </source>
</evidence>
<evidence type="ECO:0000256" key="3">
    <source>
        <dbReference type="ARBA" id="ARBA00023457"/>
    </source>
</evidence>
<feature type="domain" description="Siroheme decarboxylase NirL-like HTH" evidence="9">
    <location>
        <begin position="16"/>
        <end position="52"/>
    </location>
</feature>
<comment type="function">
    <text evidence="6">Involved in heme d1 biosynthesis. Catalyzes the decarboxylation of siroheme into didecarboxysiroheme.</text>
</comment>
<dbReference type="EMBL" id="CP154858">
    <property type="protein sequence ID" value="XDT72963.1"/>
    <property type="molecule type" value="Genomic_DNA"/>
</dbReference>
<dbReference type="RefSeq" id="WP_369601964.1">
    <property type="nucleotide sequence ID" value="NZ_CP154858.1"/>
</dbReference>
<comment type="similarity">
    <text evidence="3">Belongs to the Ahb/Nir family.</text>
</comment>
<evidence type="ECO:0000259" key="8">
    <source>
        <dbReference type="Pfam" id="PF17805"/>
    </source>
</evidence>
<comment type="pathway">
    <text evidence="2">Porphyrin-containing compound metabolism.</text>
</comment>
<feature type="domain" description="Siroheme decarboxylase AsnC-like ligand binding" evidence="8">
    <location>
        <begin position="64"/>
        <end position="150"/>
    </location>
</feature>
<evidence type="ECO:0000256" key="2">
    <source>
        <dbReference type="ARBA" id="ARBA00023444"/>
    </source>
</evidence>
<dbReference type="Gene3D" id="3.30.70.3460">
    <property type="match status" value="1"/>
</dbReference>
<dbReference type="Pfam" id="PF22451">
    <property type="entry name" value="NirdL-like_HTH"/>
    <property type="match status" value="1"/>
</dbReference>
<dbReference type="GO" id="GO:0016829">
    <property type="term" value="F:lyase activity"/>
    <property type="evidence" value="ECO:0007669"/>
    <property type="project" value="UniProtKB-KW"/>
</dbReference>
<reference evidence="10" key="1">
    <citation type="submission" date="2024-05" db="EMBL/GenBank/DDBJ databases">
        <title>Genome sequencing of novel strain.</title>
        <authorList>
            <person name="Ganbat D."/>
            <person name="Ganbat S."/>
            <person name="Lee S.-J."/>
        </authorList>
    </citation>
    <scope>NUCLEOTIDE SEQUENCE</scope>
    <source>
        <strain evidence="10">SMD15-11</strain>
    </source>
</reference>
<gene>
    <name evidence="10" type="ORF">AAIA72_02975</name>
</gene>
<proteinExistence type="inferred from homology"/>
<comment type="subunit">
    <text evidence="4">Probably forms a complex composed of NirD, NirL, NirG and NirH. All proteins are required for the total conversion of siroheme to didecarboxysiroheme.</text>
</comment>
<evidence type="ECO:0000256" key="6">
    <source>
        <dbReference type="ARBA" id="ARBA00045291"/>
    </source>
</evidence>
<evidence type="ECO:0000256" key="7">
    <source>
        <dbReference type="ARBA" id="ARBA00048470"/>
    </source>
</evidence>
<sequence length="168" mass="19379">MLTPEQSRRLKGLLRHGIPRTHRPWQTLAQQLGVQETEVFRTIRDWLNDGTIKRMGLVVNHHALGYTANAMVVFDVPDDQIREIAAAICSTGRVNLCYQRPRRPNWPYNLFCMIHGQSREHVNSELETLLKEAGLEKWRHEVLFSTRQFKQCGGHYGLVINAKGGQHD</sequence>
<dbReference type="InterPro" id="IPR040523">
    <property type="entry name" value="AsnC_trans_reg2"/>
</dbReference>
<evidence type="ECO:0000313" key="10">
    <source>
        <dbReference type="EMBL" id="XDT72963.1"/>
    </source>
</evidence>